<dbReference type="InterPro" id="IPR043519">
    <property type="entry name" value="NT_sf"/>
</dbReference>
<evidence type="ECO:0000313" key="2">
    <source>
        <dbReference type="EMBL" id="NOJ82946.1"/>
    </source>
</evidence>
<accession>A0A7Y4MU89</accession>
<dbReference type="Pfam" id="PF14907">
    <property type="entry name" value="NTP_transf_5"/>
    <property type="match status" value="1"/>
</dbReference>
<feature type="region of interest" description="Disordered" evidence="1">
    <location>
        <begin position="263"/>
        <end position="284"/>
    </location>
</feature>
<dbReference type="InterPro" id="IPR039498">
    <property type="entry name" value="NTP_transf_5"/>
</dbReference>
<feature type="compositionally biased region" description="Basic and acidic residues" evidence="1">
    <location>
        <begin position="263"/>
        <end position="272"/>
    </location>
</feature>
<protein>
    <recommendedName>
        <fullName evidence="4">Nucleotidyltransferase family protein</fullName>
    </recommendedName>
</protein>
<dbReference type="EMBL" id="JABFNT010000154">
    <property type="protein sequence ID" value="NOJ82946.1"/>
    <property type="molecule type" value="Genomic_DNA"/>
</dbReference>
<dbReference type="SUPFAM" id="SSF81301">
    <property type="entry name" value="Nucleotidyltransferase"/>
    <property type="match status" value="1"/>
</dbReference>
<dbReference type="Gene3D" id="3.30.460.40">
    <property type="match status" value="1"/>
</dbReference>
<evidence type="ECO:0000256" key="1">
    <source>
        <dbReference type="SAM" id="MobiDB-lite"/>
    </source>
</evidence>
<reference evidence="2 3" key="1">
    <citation type="submission" date="2020-05" db="EMBL/GenBank/DDBJ databases">
        <authorList>
            <person name="Whitworth D."/>
        </authorList>
    </citation>
    <scope>NUCLEOTIDE SEQUENCE [LARGE SCALE GENOMIC DNA]</scope>
    <source>
        <strain evidence="2 3">AM005</strain>
    </source>
</reference>
<proteinExistence type="predicted"/>
<evidence type="ECO:0008006" key="4">
    <source>
        <dbReference type="Google" id="ProtNLM"/>
    </source>
</evidence>
<dbReference type="Proteomes" id="UP000533080">
    <property type="component" value="Unassembled WGS sequence"/>
</dbReference>
<name>A0A7Y4MU89_MYXXA</name>
<dbReference type="AlphaFoldDB" id="A0A7Y4MU89"/>
<sequence>MAEQPPKASGAPGGDPRRMEVRRPVAELGARAYAIQLLSDARIPFLVGGAYAFAHYTGIYRDTKDLDLFIRKDDADRALEVLARNGWSTQSNVHGWLHKAFWDDFLVDLIFASGNGITVVDDGWFEHAVRARLLNCACKVPPAEEIYWSKAFVLERERFDGHELTHLLLKTGRTFDWPRLLARFDRYWEVLLAHLMFFRFAYPADRDIVPEWVMRELLSRANSSLAEGNWDSQLCRGRLLSQVSYQVDVDEWGYEDGRAWDESERRREREPEVVPAASGTYGGH</sequence>
<evidence type="ECO:0000313" key="3">
    <source>
        <dbReference type="Proteomes" id="UP000533080"/>
    </source>
</evidence>
<organism evidence="2 3">
    <name type="scientific">Myxococcus xanthus</name>
    <dbReference type="NCBI Taxonomy" id="34"/>
    <lineage>
        <taxon>Bacteria</taxon>
        <taxon>Pseudomonadati</taxon>
        <taxon>Myxococcota</taxon>
        <taxon>Myxococcia</taxon>
        <taxon>Myxococcales</taxon>
        <taxon>Cystobacterineae</taxon>
        <taxon>Myxococcaceae</taxon>
        <taxon>Myxococcus</taxon>
    </lineage>
</organism>
<gene>
    <name evidence="2" type="ORF">HNV28_32300</name>
</gene>
<comment type="caution">
    <text evidence="2">The sequence shown here is derived from an EMBL/GenBank/DDBJ whole genome shotgun (WGS) entry which is preliminary data.</text>
</comment>